<reference evidence="2" key="1">
    <citation type="submission" date="2018-11" db="EMBL/GenBank/DDBJ databases">
        <authorList>
            <consortium name="Pathogen Informatics"/>
        </authorList>
    </citation>
    <scope>NUCLEOTIDE SEQUENCE</scope>
</reference>
<gene>
    <name evidence="2" type="ORF">PXEA_LOCUS37318</name>
</gene>
<dbReference type="Gene3D" id="1.20.58.60">
    <property type="match status" value="1"/>
</dbReference>
<comment type="caution">
    <text evidence="2">The sequence shown here is derived from an EMBL/GenBank/DDBJ whole genome shotgun (WGS) entry which is preliminary data.</text>
</comment>
<evidence type="ECO:0000313" key="2">
    <source>
        <dbReference type="EMBL" id="VEL43878.1"/>
    </source>
</evidence>
<evidence type="ECO:0000256" key="1">
    <source>
        <dbReference type="SAM" id="MobiDB-lite"/>
    </source>
</evidence>
<proteinExistence type="predicted"/>
<keyword evidence="3" id="KW-1185">Reference proteome</keyword>
<name>A0A448XSH0_9PLAT</name>
<feature type="compositionally biased region" description="Basic residues" evidence="1">
    <location>
        <begin position="204"/>
        <end position="219"/>
    </location>
</feature>
<dbReference type="Proteomes" id="UP000784294">
    <property type="component" value="Unassembled WGS sequence"/>
</dbReference>
<dbReference type="AlphaFoldDB" id="A0A448XSH0"/>
<dbReference type="OrthoDB" id="6283823at2759"/>
<feature type="region of interest" description="Disordered" evidence="1">
    <location>
        <begin position="127"/>
        <end position="149"/>
    </location>
</feature>
<feature type="region of interest" description="Disordered" evidence="1">
    <location>
        <begin position="168"/>
        <end position="231"/>
    </location>
</feature>
<protein>
    <submittedName>
        <fullName evidence="2">Uncharacterized protein</fullName>
    </submittedName>
</protein>
<evidence type="ECO:0000313" key="3">
    <source>
        <dbReference type="Proteomes" id="UP000784294"/>
    </source>
</evidence>
<organism evidence="2 3">
    <name type="scientific">Protopolystoma xenopodis</name>
    <dbReference type="NCBI Taxonomy" id="117903"/>
    <lineage>
        <taxon>Eukaryota</taxon>
        <taxon>Metazoa</taxon>
        <taxon>Spiralia</taxon>
        <taxon>Lophotrochozoa</taxon>
        <taxon>Platyhelminthes</taxon>
        <taxon>Monogenea</taxon>
        <taxon>Polyopisthocotylea</taxon>
        <taxon>Polystomatidea</taxon>
        <taxon>Polystomatidae</taxon>
        <taxon>Protopolystoma</taxon>
    </lineage>
</organism>
<dbReference type="EMBL" id="CAAALY010286312">
    <property type="protein sequence ID" value="VEL43878.1"/>
    <property type="molecule type" value="Genomic_DNA"/>
</dbReference>
<sequence>MEELRKSRLQASWRSLQVFHSSLTDAERWLLRVSLQLVTVSSADPDGPRAIRRLFLMIERLRNQLVNFRVERLARLTRQAAELVGLATEEDADEEAAIRDEARHELEAINAVAIASLVASERSESEDDDSVYGLVGDGGGKAEELIPDSRGLGQDIRRLGLATASAAGRSSIHSQLASEEPVVGRGKSKKCFTEDEDASATTSQKRKHHQPPQNRRRDRRAPLPGSASATAQHLARQVEQMVATRVSLDDMVEEIEVSFSML</sequence>
<accession>A0A448XSH0</accession>